<dbReference type="Gene3D" id="1.10.10.10">
    <property type="entry name" value="Winged helix-like DNA-binding domain superfamily/Winged helix DNA-binding domain"/>
    <property type="match status" value="1"/>
</dbReference>
<evidence type="ECO:0000313" key="6">
    <source>
        <dbReference type="EMBL" id="MBO2436170.1"/>
    </source>
</evidence>
<feature type="compositionally biased region" description="Basic and acidic residues" evidence="4">
    <location>
        <begin position="242"/>
        <end position="251"/>
    </location>
</feature>
<dbReference type="CDD" id="cd06170">
    <property type="entry name" value="LuxR_C_like"/>
    <property type="match status" value="1"/>
</dbReference>
<organism evidence="6 7">
    <name type="scientific">Actinomadura nitritigenes</name>
    <dbReference type="NCBI Taxonomy" id="134602"/>
    <lineage>
        <taxon>Bacteria</taxon>
        <taxon>Bacillati</taxon>
        <taxon>Actinomycetota</taxon>
        <taxon>Actinomycetes</taxon>
        <taxon>Streptosporangiales</taxon>
        <taxon>Thermomonosporaceae</taxon>
        <taxon>Actinomadura</taxon>
    </lineage>
</organism>
<proteinExistence type="predicted"/>
<dbReference type="SUPFAM" id="SSF46894">
    <property type="entry name" value="C-terminal effector domain of the bipartite response regulators"/>
    <property type="match status" value="1"/>
</dbReference>
<keyword evidence="3" id="KW-0804">Transcription</keyword>
<dbReference type="InterPro" id="IPR016032">
    <property type="entry name" value="Sig_transdc_resp-reg_C-effctor"/>
</dbReference>
<evidence type="ECO:0000313" key="7">
    <source>
        <dbReference type="Proteomes" id="UP000666915"/>
    </source>
</evidence>
<feature type="domain" description="HTH luxR-type" evidence="5">
    <location>
        <begin position="253"/>
        <end position="318"/>
    </location>
</feature>
<comment type="caution">
    <text evidence="6">The sequence shown here is derived from an EMBL/GenBank/DDBJ whole genome shotgun (WGS) entry which is preliminary data.</text>
</comment>
<evidence type="ECO:0000256" key="4">
    <source>
        <dbReference type="SAM" id="MobiDB-lite"/>
    </source>
</evidence>
<dbReference type="Pfam" id="PF00196">
    <property type="entry name" value="GerE"/>
    <property type="match status" value="1"/>
</dbReference>
<sequence>MPLTRAGEAGPRTPGGDPARATQPPGSAMPSEAAPESATGRLGEADRRRPQDEPADASQGPVVTWFEGEREPSAKQVPQPGAQDAGRRVPGSGRACASREAAAMPFEDEPGPGAVGAREPGRQEQSGPRVRSGRQETGGRASSVEEDAPPGSAMRSGVRGAAAWSGGEPEVGAGRGGAGRETAAGERSGVWRGAEEAGRVPDGRGPGAVGEREAGRDLLGGEQGGEARHARPWSGPGGGRALEGRALEGRARPFTPPSTLTGREREIARLVARGLTNRGIADELVISPATVARHVTNILTKLGYSSRAQIAAWVVETLSAED</sequence>
<feature type="region of interest" description="Disordered" evidence="4">
    <location>
        <begin position="1"/>
        <end position="260"/>
    </location>
</feature>
<feature type="compositionally biased region" description="Basic and acidic residues" evidence="4">
    <location>
        <begin position="43"/>
        <end position="52"/>
    </location>
</feature>
<evidence type="ECO:0000256" key="2">
    <source>
        <dbReference type="ARBA" id="ARBA00023125"/>
    </source>
</evidence>
<keyword evidence="7" id="KW-1185">Reference proteome</keyword>
<gene>
    <name evidence="6" type="ORF">J4557_01425</name>
</gene>
<evidence type="ECO:0000259" key="5">
    <source>
        <dbReference type="PROSITE" id="PS50043"/>
    </source>
</evidence>
<feature type="compositionally biased region" description="Low complexity" evidence="4">
    <location>
        <begin position="24"/>
        <end position="38"/>
    </location>
</feature>
<dbReference type="PRINTS" id="PR00038">
    <property type="entry name" value="HTHLUXR"/>
</dbReference>
<dbReference type="EMBL" id="JAGEOK010000001">
    <property type="protein sequence ID" value="MBO2436170.1"/>
    <property type="molecule type" value="Genomic_DNA"/>
</dbReference>
<dbReference type="SMART" id="SM00421">
    <property type="entry name" value="HTH_LUXR"/>
    <property type="match status" value="1"/>
</dbReference>
<dbReference type="PANTHER" id="PTHR44688:SF16">
    <property type="entry name" value="DNA-BINDING TRANSCRIPTIONAL ACTIVATOR DEVR_DOSR"/>
    <property type="match status" value="1"/>
</dbReference>
<protein>
    <recommendedName>
        <fullName evidence="5">HTH luxR-type domain-containing protein</fullName>
    </recommendedName>
</protein>
<dbReference type="Proteomes" id="UP000666915">
    <property type="component" value="Unassembled WGS sequence"/>
</dbReference>
<feature type="compositionally biased region" description="Basic and acidic residues" evidence="4">
    <location>
        <begin position="193"/>
        <end position="202"/>
    </location>
</feature>
<dbReference type="InterPro" id="IPR036388">
    <property type="entry name" value="WH-like_DNA-bd_sf"/>
</dbReference>
<dbReference type="InterPro" id="IPR000792">
    <property type="entry name" value="Tscrpt_reg_LuxR_C"/>
</dbReference>
<dbReference type="PANTHER" id="PTHR44688">
    <property type="entry name" value="DNA-BINDING TRANSCRIPTIONAL ACTIVATOR DEVR_DOSR"/>
    <property type="match status" value="1"/>
</dbReference>
<accession>A0ABS3QQA7</accession>
<keyword evidence="1" id="KW-0805">Transcription regulation</keyword>
<dbReference type="PROSITE" id="PS00622">
    <property type="entry name" value="HTH_LUXR_1"/>
    <property type="match status" value="1"/>
</dbReference>
<evidence type="ECO:0000256" key="3">
    <source>
        <dbReference type="ARBA" id="ARBA00023163"/>
    </source>
</evidence>
<reference evidence="6 7" key="1">
    <citation type="submission" date="2021-03" db="EMBL/GenBank/DDBJ databases">
        <authorList>
            <person name="Kanchanasin P."/>
            <person name="Saeng-In P."/>
            <person name="Phongsopitanun W."/>
            <person name="Yuki M."/>
            <person name="Kudo T."/>
            <person name="Ohkuma M."/>
            <person name="Tanasupawat S."/>
        </authorList>
    </citation>
    <scope>NUCLEOTIDE SEQUENCE [LARGE SCALE GENOMIC DNA]</scope>
    <source>
        <strain evidence="6 7">L46</strain>
    </source>
</reference>
<keyword evidence="2" id="KW-0238">DNA-binding</keyword>
<evidence type="ECO:0000256" key="1">
    <source>
        <dbReference type="ARBA" id="ARBA00023015"/>
    </source>
</evidence>
<dbReference type="PROSITE" id="PS50043">
    <property type="entry name" value="HTH_LUXR_2"/>
    <property type="match status" value="1"/>
</dbReference>
<name>A0ABS3QQA7_9ACTN</name>